<dbReference type="PROSITE" id="PS51354">
    <property type="entry name" value="GLUTAREDOXIN_2"/>
    <property type="match status" value="1"/>
</dbReference>
<gene>
    <name evidence="2" type="ORF">UFOVP447_155</name>
</gene>
<dbReference type="Gene3D" id="3.40.30.10">
    <property type="entry name" value="Glutaredoxin"/>
    <property type="match status" value="1"/>
</dbReference>
<reference evidence="2" key="1">
    <citation type="submission" date="2020-04" db="EMBL/GenBank/DDBJ databases">
        <authorList>
            <person name="Chiriac C."/>
            <person name="Salcher M."/>
            <person name="Ghai R."/>
            <person name="Kavagutti S V."/>
        </authorList>
    </citation>
    <scope>NUCLEOTIDE SEQUENCE</scope>
</reference>
<organism evidence="2">
    <name type="scientific">uncultured Caudovirales phage</name>
    <dbReference type="NCBI Taxonomy" id="2100421"/>
    <lineage>
        <taxon>Viruses</taxon>
        <taxon>Duplodnaviria</taxon>
        <taxon>Heunggongvirae</taxon>
        <taxon>Uroviricota</taxon>
        <taxon>Caudoviricetes</taxon>
        <taxon>Peduoviridae</taxon>
        <taxon>Maltschvirus</taxon>
        <taxon>Maltschvirus maltsch</taxon>
    </lineage>
</organism>
<evidence type="ECO:0000313" key="2">
    <source>
        <dbReference type="EMBL" id="CAB4143468.1"/>
    </source>
</evidence>
<dbReference type="InterPro" id="IPR014025">
    <property type="entry name" value="Glutaredoxin_subgr"/>
</dbReference>
<sequence>MNVLVYTKKDCPSCIKAKSLLNIRGIQFRESVIGEDILREDFTATFPEVRTAPFIIIDGVKVGGFEQLREYLDNKPELLQG</sequence>
<accession>A0A6J5M9U3</accession>
<dbReference type="SUPFAM" id="SSF52833">
    <property type="entry name" value="Thioredoxin-like"/>
    <property type="match status" value="1"/>
</dbReference>
<protein>
    <submittedName>
        <fullName evidence="2">GrxC Glutaredoxin and related proteins</fullName>
    </submittedName>
</protein>
<name>A0A6J5M9U3_9CAUD</name>
<feature type="domain" description="Glutaredoxin" evidence="1">
    <location>
        <begin position="3"/>
        <end position="60"/>
    </location>
</feature>
<evidence type="ECO:0000259" key="1">
    <source>
        <dbReference type="Pfam" id="PF00462"/>
    </source>
</evidence>
<dbReference type="Pfam" id="PF00462">
    <property type="entry name" value="Glutaredoxin"/>
    <property type="match status" value="1"/>
</dbReference>
<dbReference type="PRINTS" id="PR00160">
    <property type="entry name" value="GLUTAREDOXIN"/>
</dbReference>
<dbReference type="InterPro" id="IPR002109">
    <property type="entry name" value="Glutaredoxin"/>
</dbReference>
<dbReference type="EMBL" id="LR796423">
    <property type="protein sequence ID" value="CAB4143468.1"/>
    <property type="molecule type" value="Genomic_DNA"/>
</dbReference>
<dbReference type="InterPro" id="IPR036249">
    <property type="entry name" value="Thioredoxin-like_sf"/>
</dbReference>
<proteinExistence type="predicted"/>